<proteinExistence type="inferred from homology"/>
<dbReference type="EMBL" id="CP021112">
    <property type="protein sequence ID" value="ARQ02464.1"/>
    <property type="molecule type" value="Genomic_DNA"/>
</dbReference>
<dbReference type="SUPFAM" id="SSF53850">
    <property type="entry name" value="Periplasmic binding protein-like II"/>
    <property type="match status" value="1"/>
</dbReference>
<dbReference type="CDD" id="cd07012">
    <property type="entry name" value="PBP2_Bug_TTT"/>
    <property type="match status" value="1"/>
</dbReference>
<dbReference type="Gene3D" id="3.40.190.150">
    <property type="entry name" value="Bordetella uptake gene, domain 1"/>
    <property type="match status" value="1"/>
</dbReference>
<gene>
    <name evidence="3" type="ORF">CAK95_27650</name>
</gene>
<dbReference type="InterPro" id="IPR005064">
    <property type="entry name" value="BUG"/>
</dbReference>
<feature type="signal peptide" evidence="2">
    <location>
        <begin position="1"/>
        <end position="28"/>
    </location>
</feature>
<dbReference type="Pfam" id="PF03401">
    <property type="entry name" value="TctC"/>
    <property type="match status" value="1"/>
</dbReference>
<feature type="chain" id="PRO_5010883934" description="ABC transporter substrate-binding protein" evidence="2">
    <location>
        <begin position="29"/>
        <end position="327"/>
    </location>
</feature>
<dbReference type="Proteomes" id="UP000194137">
    <property type="component" value="Chromosome"/>
</dbReference>
<dbReference type="PIRSF" id="PIRSF017082">
    <property type="entry name" value="YflP"/>
    <property type="match status" value="1"/>
</dbReference>
<name>A0A1W6ZYQ9_9HYPH</name>
<keyword evidence="4" id="KW-1185">Reference proteome</keyword>
<evidence type="ECO:0000313" key="3">
    <source>
        <dbReference type="EMBL" id="ARQ02464.1"/>
    </source>
</evidence>
<evidence type="ECO:0000313" key="4">
    <source>
        <dbReference type="Proteomes" id="UP000194137"/>
    </source>
</evidence>
<accession>A0A1W6ZYQ9</accession>
<reference evidence="3 4" key="1">
    <citation type="submission" date="2017-05" db="EMBL/GenBank/DDBJ databases">
        <title>Full genome sequence of Pseudorhodoplanes sinuspersici.</title>
        <authorList>
            <person name="Dastgheib S.M.M."/>
            <person name="Shavandi M."/>
            <person name="Tirandaz H."/>
        </authorList>
    </citation>
    <scope>NUCLEOTIDE SEQUENCE [LARGE SCALE GENOMIC DNA]</scope>
    <source>
        <strain evidence="3 4">RIPI110</strain>
    </source>
</reference>
<comment type="similarity">
    <text evidence="1">Belongs to the UPF0065 (bug) family.</text>
</comment>
<organism evidence="3 4">
    <name type="scientific">Pseudorhodoplanes sinuspersici</name>
    <dbReference type="NCBI Taxonomy" id="1235591"/>
    <lineage>
        <taxon>Bacteria</taxon>
        <taxon>Pseudomonadati</taxon>
        <taxon>Pseudomonadota</taxon>
        <taxon>Alphaproteobacteria</taxon>
        <taxon>Hyphomicrobiales</taxon>
        <taxon>Pseudorhodoplanes</taxon>
    </lineage>
</organism>
<dbReference type="KEGG" id="psin:CAK95_27650"/>
<dbReference type="PANTHER" id="PTHR42928">
    <property type="entry name" value="TRICARBOXYLATE-BINDING PROTEIN"/>
    <property type="match status" value="1"/>
</dbReference>
<sequence>MKVMTTRRIVLASIAALSTALLPATAFAQSWPQKPVTVIVPFAAGGNTDGIARMVAQKLTEGLNQQFVVENKGGAGGALAADFVARAQPDGYTLFLTAHSVLTVVPKMMKVKYDPLKDFATISNVATNPFVLVVHKDMPVNNVAEFVKYVKAQKDKVSYASAGQGSLAHLSMALFLKEAGIDMVHVPYKGNAPALSDVIAGHVPAMFSNLSDTLPHAAGGNLKLLAVSGDKRAPQLPNVPTVAESGYPKYKSLTWNALMAPAGTPKEVVDKAAKVVIDAVKDPKFAEKLAGYGVDPLGNTPEQFAKELEGDVALWASALEAAGIKQQ</sequence>
<protein>
    <recommendedName>
        <fullName evidence="5">ABC transporter substrate-binding protein</fullName>
    </recommendedName>
</protein>
<dbReference type="AlphaFoldDB" id="A0A1W6ZYQ9"/>
<dbReference type="STRING" id="1235591.CAK95_27650"/>
<dbReference type="InterPro" id="IPR042100">
    <property type="entry name" value="Bug_dom1"/>
</dbReference>
<keyword evidence="2" id="KW-0732">Signal</keyword>
<evidence type="ECO:0000256" key="1">
    <source>
        <dbReference type="ARBA" id="ARBA00006987"/>
    </source>
</evidence>
<evidence type="ECO:0008006" key="5">
    <source>
        <dbReference type="Google" id="ProtNLM"/>
    </source>
</evidence>
<dbReference type="PANTHER" id="PTHR42928:SF5">
    <property type="entry name" value="BLR1237 PROTEIN"/>
    <property type="match status" value="1"/>
</dbReference>
<dbReference type="Gene3D" id="3.40.190.10">
    <property type="entry name" value="Periplasmic binding protein-like II"/>
    <property type="match status" value="1"/>
</dbReference>
<evidence type="ECO:0000256" key="2">
    <source>
        <dbReference type="SAM" id="SignalP"/>
    </source>
</evidence>